<dbReference type="EMBL" id="PVXP01000009">
    <property type="protein sequence ID" value="PRR86045.1"/>
    <property type="molecule type" value="Genomic_DNA"/>
</dbReference>
<evidence type="ECO:0000256" key="4">
    <source>
        <dbReference type="ARBA" id="ARBA00022729"/>
    </source>
</evidence>
<protein>
    <submittedName>
        <fullName evidence="6">Bacterial extracellular solute-binding protein</fullName>
    </submittedName>
</protein>
<comment type="subcellular location">
    <subcellularLocation>
        <location evidence="1">Cell envelope</location>
    </subcellularLocation>
</comment>
<feature type="chain" id="PRO_5039076104" evidence="5">
    <location>
        <begin position="28"/>
        <end position="407"/>
    </location>
</feature>
<name>A0A2T0BQC6_9CLOT</name>
<comment type="similarity">
    <text evidence="2">Belongs to the bacterial solute-binding protein 1 family.</text>
</comment>
<dbReference type="SUPFAM" id="SSF53850">
    <property type="entry name" value="Periplasmic binding protein-like II"/>
    <property type="match status" value="1"/>
</dbReference>
<dbReference type="PANTHER" id="PTHR43649">
    <property type="entry name" value="ARABINOSE-BINDING PROTEIN-RELATED"/>
    <property type="match status" value="1"/>
</dbReference>
<evidence type="ECO:0000313" key="6">
    <source>
        <dbReference type="EMBL" id="PRR86045.1"/>
    </source>
</evidence>
<organism evidence="6 7">
    <name type="scientific">Clostridium luticellarii</name>
    <dbReference type="NCBI Taxonomy" id="1691940"/>
    <lineage>
        <taxon>Bacteria</taxon>
        <taxon>Bacillati</taxon>
        <taxon>Bacillota</taxon>
        <taxon>Clostridia</taxon>
        <taxon>Eubacteriales</taxon>
        <taxon>Clostridiaceae</taxon>
        <taxon>Clostridium</taxon>
    </lineage>
</organism>
<comment type="caution">
    <text evidence="6">The sequence shown here is derived from an EMBL/GenBank/DDBJ whole genome shotgun (WGS) entry which is preliminary data.</text>
</comment>
<evidence type="ECO:0000256" key="3">
    <source>
        <dbReference type="ARBA" id="ARBA00022448"/>
    </source>
</evidence>
<proteinExistence type="inferred from homology"/>
<dbReference type="AlphaFoldDB" id="A0A2T0BQC6"/>
<gene>
    <name evidence="6" type="ORF">CLLU_10730</name>
</gene>
<keyword evidence="7" id="KW-1185">Reference proteome</keyword>
<evidence type="ECO:0000256" key="5">
    <source>
        <dbReference type="SAM" id="SignalP"/>
    </source>
</evidence>
<dbReference type="Gene3D" id="3.40.190.10">
    <property type="entry name" value="Periplasmic binding protein-like II"/>
    <property type="match status" value="1"/>
</dbReference>
<dbReference type="Pfam" id="PF01547">
    <property type="entry name" value="SBP_bac_1"/>
    <property type="match status" value="1"/>
</dbReference>
<dbReference type="InterPro" id="IPR050490">
    <property type="entry name" value="Bact_solute-bd_prot1"/>
</dbReference>
<dbReference type="PANTHER" id="PTHR43649:SF31">
    <property type="entry name" value="SN-GLYCEROL-3-PHOSPHATE-BINDING PERIPLASMIC PROTEIN UGPB"/>
    <property type="match status" value="1"/>
</dbReference>
<evidence type="ECO:0000256" key="1">
    <source>
        <dbReference type="ARBA" id="ARBA00004196"/>
    </source>
</evidence>
<keyword evidence="3" id="KW-0813">Transport</keyword>
<keyword evidence="4 5" id="KW-0732">Signal</keyword>
<dbReference type="InterPro" id="IPR006059">
    <property type="entry name" value="SBP"/>
</dbReference>
<evidence type="ECO:0000313" key="7">
    <source>
        <dbReference type="Proteomes" id="UP000237798"/>
    </source>
</evidence>
<feature type="signal peptide" evidence="5">
    <location>
        <begin position="1"/>
        <end position="27"/>
    </location>
</feature>
<evidence type="ECO:0000256" key="2">
    <source>
        <dbReference type="ARBA" id="ARBA00008520"/>
    </source>
</evidence>
<dbReference type="OrthoDB" id="1878199at2"/>
<sequence length="407" mass="46312">MLYKNKIIMCILSLILVVNLLSCGSNNQVDDNKKINIYIGVKDNKSLNAIKYMIDEYKRENPKVELDVNNAIGENIDKDINDNSNMDVIFTSRTDMLTLARKGFLSDIRNIYRENNISDRYYSVSKSYGRFNDRYYGIALCPYTMEILCNEEAFARLNLKTPGSMDEFLDSLKSLNSLQKRVPVVINEDIDINTALFSILSNNLVPMRKLEGIYDSGPSAYKSLGEIQGCFSRFNDMIKNGYINKNTFEMGSESTIEKFDRNSIPVVIAASYYVNDLKNSKIKCLEYHSPGSSNLKIPVMADAIMSIPTSSKNADETDEFVKFVLSDGTQKKLYKEGFTTGNKKANVPKGNINKSVINHLKYVTEDNIALIYNLPKNFRYNISDKIDDIFSGKYTGNEWNEIVEESY</sequence>
<dbReference type="Proteomes" id="UP000237798">
    <property type="component" value="Unassembled WGS sequence"/>
</dbReference>
<dbReference type="GO" id="GO:0030313">
    <property type="term" value="C:cell envelope"/>
    <property type="evidence" value="ECO:0007669"/>
    <property type="project" value="UniProtKB-SubCell"/>
</dbReference>
<reference evidence="6 7" key="1">
    <citation type="submission" date="2018-03" db="EMBL/GenBank/DDBJ databases">
        <title>Genome sequence of Clostridium luticellarii DSM 29923.</title>
        <authorList>
            <person name="Poehlein A."/>
            <person name="Daniel R."/>
        </authorList>
    </citation>
    <scope>NUCLEOTIDE SEQUENCE [LARGE SCALE GENOMIC DNA]</scope>
    <source>
        <strain evidence="6 7">DSM 29923</strain>
    </source>
</reference>
<accession>A0A2T0BQC6</accession>